<proteinExistence type="predicted"/>
<evidence type="ECO:0000256" key="2">
    <source>
        <dbReference type="ARBA" id="ARBA00022801"/>
    </source>
</evidence>
<dbReference type="GO" id="GO:0016787">
    <property type="term" value="F:hydrolase activity"/>
    <property type="evidence" value="ECO:0007669"/>
    <property type="project" value="UniProtKB-KW"/>
</dbReference>
<dbReference type="Pfam" id="PF02682">
    <property type="entry name" value="CT_C_D"/>
    <property type="match status" value="1"/>
</dbReference>
<evidence type="ECO:0000256" key="1">
    <source>
        <dbReference type="ARBA" id="ARBA00022741"/>
    </source>
</evidence>
<dbReference type="SUPFAM" id="SSF160467">
    <property type="entry name" value="PH0987 N-terminal domain-like"/>
    <property type="match status" value="1"/>
</dbReference>
<keyword evidence="2" id="KW-0378">Hydrolase</keyword>
<dbReference type="RefSeq" id="WP_159966653.1">
    <property type="nucleotide sequence ID" value="NZ_APKE01000037.1"/>
</dbReference>
<protein>
    <submittedName>
        <fullName evidence="5">Urea carboxylase</fullName>
        <ecNumber evidence="5">6.3.4.6</ecNumber>
    </submittedName>
</protein>
<dbReference type="EC" id="6.3.4.6" evidence="5"/>
<name>A0A921NSG0_9RHOB</name>
<keyword evidence="6" id="KW-1185">Reference proteome</keyword>
<dbReference type="Gene3D" id="3.30.1360.40">
    <property type="match status" value="1"/>
</dbReference>
<reference evidence="5" key="1">
    <citation type="submission" date="2013-03" db="EMBL/GenBank/DDBJ databases">
        <title>Genome Sequence of the Profundibacterium mesophilum strain KAUST100406-0324T from Red Sea, a novel genus in the family Rhodobacteraceae.</title>
        <authorList>
            <person name="Essack M."/>
            <person name="Alam I."/>
            <person name="Lafi F."/>
            <person name="Alawi W."/>
            <person name="Kamanu F."/>
            <person name="Al-Suwailem A."/>
            <person name="Lee O.O."/>
            <person name="Xu Y."/>
            <person name="Bajic V."/>
            <person name="Qian P.-Y."/>
            <person name="Archer J."/>
        </authorList>
    </citation>
    <scope>NUCLEOTIDE SEQUENCE</scope>
    <source>
        <strain evidence="5">KAUST100406-0324</strain>
    </source>
</reference>
<accession>A0A921NSG0</accession>
<dbReference type="EMBL" id="APKE01000037">
    <property type="protein sequence ID" value="KAF0674560.1"/>
    <property type="molecule type" value="Genomic_DNA"/>
</dbReference>
<dbReference type="Gene3D" id="2.40.100.10">
    <property type="entry name" value="Cyclophilin-like"/>
    <property type="match status" value="1"/>
</dbReference>
<keyword evidence="5" id="KW-0436">Ligase</keyword>
<dbReference type="SUPFAM" id="SSF50891">
    <property type="entry name" value="Cyclophilin-like"/>
    <property type="match status" value="1"/>
</dbReference>
<dbReference type="OrthoDB" id="9778567at2"/>
<sequence length="261" mass="27677">MTRRPETQSQRPDDPLFDVPQIAALGIDGLLVRFRAGESMEANRAALALRAALEADPITGVQETSGALASVYLRFDPAMDVREAILSALRERLAAADWARAPLPQGRRLWHVPASFEGGDAPDLGAIADAAGIAPEEAVAQICAAPVRALALGFAPGQAYFGMLPARWDIPRRAALVPAVPRGAIVLAVRQLIVFAATAPTGWHQIGRSAFQPFRPSRGDETFAFRAGDELRLHPVGGAELREIEADDPGGMGGARAEPIA</sequence>
<dbReference type="Proteomes" id="UP000698242">
    <property type="component" value="Unassembled WGS sequence"/>
</dbReference>
<feature type="domain" description="Carboxyltransferase" evidence="4">
    <location>
        <begin position="20"/>
        <end position="225"/>
    </location>
</feature>
<dbReference type="AlphaFoldDB" id="A0A921NSG0"/>
<organism evidence="5 6">
    <name type="scientific">Profundibacterium mesophilum KAUST100406-0324</name>
    <dbReference type="NCBI Taxonomy" id="1037889"/>
    <lineage>
        <taxon>Bacteria</taxon>
        <taxon>Pseudomonadati</taxon>
        <taxon>Pseudomonadota</taxon>
        <taxon>Alphaproteobacteria</taxon>
        <taxon>Rhodobacterales</taxon>
        <taxon>Roseobacteraceae</taxon>
        <taxon>Profundibacterium</taxon>
    </lineage>
</organism>
<dbReference type="SMART" id="SM00796">
    <property type="entry name" value="AHS1"/>
    <property type="match status" value="1"/>
</dbReference>
<dbReference type="GO" id="GO:0004847">
    <property type="term" value="F:urea carboxylase activity"/>
    <property type="evidence" value="ECO:0007669"/>
    <property type="project" value="UniProtKB-EC"/>
</dbReference>
<keyword evidence="3" id="KW-0067">ATP-binding</keyword>
<evidence type="ECO:0000256" key="3">
    <source>
        <dbReference type="ARBA" id="ARBA00022840"/>
    </source>
</evidence>
<gene>
    <name evidence="5" type="ORF">PMES_03145</name>
</gene>
<dbReference type="InterPro" id="IPR003833">
    <property type="entry name" value="CT_C_D"/>
</dbReference>
<evidence type="ECO:0000313" key="5">
    <source>
        <dbReference type="EMBL" id="KAF0674560.1"/>
    </source>
</evidence>
<comment type="caution">
    <text evidence="5">The sequence shown here is derived from an EMBL/GenBank/DDBJ whole genome shotgun (WGS) entry which is preliminary data.</text>
</comment>
<evidence type="ECO:0000313" key="6">
    <source>
        <dbReference type="Proteomes" id="UP000698242"/>
    </source>
</evidence>
<dbReference type="PANTHER" id="PTHR34698">
    <property type="entry name" value="5-OXOPROLINASE SUBUNIT B"/>
    <property type="match status" value="1"/>
</dbReference>
<dbReference type="PANTHER" id="PTHR34698:SF2">
    <property type="entry name" value="5-OXOPROLINASE SUBUNIT B"/>
    <property type="match status" value="1"/>
</dbReference>
<dbReference type="InterPro" id="IPR029000">
    <property type="entry name" value="Cyclophilin-like_dom_sf"/>
</dbReference>
<evidence type="ECO:0000259" key="4">
    <source>
        <dbReference type="SMART" id="SM00796"/>
    </source>
</evidence>
<dbReference type="GO" id="GO:0005524">
    <property type="term" value="F:ATP binding"/>
    <property type="evidence" value="ECO:0007669"/>
    <property type="project" value="UniProtKB-KW"/>
</dbReference>
<keyword evidence="1" id="KW-0547">Nucleotide-binding</keyword>
<dbReference type="InterPro" id="IPR010016">
    <property type="entry name" value="PxpB"/>
</dbReference>